<feature type="compositionally biased region" description="Low complexity" evidence="1">
    <location>
        <begin position="291"/>
        <end position="303"/>
    </location>
</feature>
<feature type="compositionally biased region" description="Gly residues" evidence="1">
    <location>
        <begin position="40"/>
        <end position="60"/>
    </location>
</feature>
<reference evidence="2" key="2">
    <citation type="submission" date="2020-05" db="UniProtKB">
        <authorList>
            <consortium name="EnsemblMetazoa"/>
        </authorList>
    </citation>
    <scope>IDENTIFICATION</scope>
    <source>
        <strain evidence="2">A-37</strain>
    </source>
</reference>
<feature type="region of interest" description="Disordered" evidence="1">
    <location>
        <begin position="1"/>
        <end position="184"/>
    </location>
</feature>
<feature type="compositionally biased region" description="Polar residues" evidence="1">
    <location>
        <begin position="1"/>
        <end position="10"/>
    </location>
</feature>
<dbReference type="EMBL" id="AXCM01014662">
    <property type="status" value="NOT_ANNOTATED_CDS"/>
    <property type="molecule type" value="Genomic_DNA"/>
</dbReference>
<accession>A0A182M035</accession>
<feature type="compositionally biased region" description="Polar residues" evidence="1">
    <location>
        <begin position="76"/>
        <end position="86"/>
    </location>
</feature>
<feature type="compositionally biased region" description="Low complexity" evidence="1">
    <location>
        <begin position="95"/>
        <end position="113"/>
    </location>
</feature>
<organism evidence="2 3">
    <name type="scientific">Anopheles culicifacies</name>
    <dbReference type="NCBI Taxonomy" id="139723"/>
    <lineage>
        <taxon>Eukaryota</taxon>
        <taxon>Metazoa</taxon>
        <taxon>Ecdysozoa</taxon>
        <taxon>Arthropoda</taxon>
        <taxon>Hexapoda</taxon>
        <taxon>Insecta</taxon>
        <taxon>Pterygota</taxon>
        <taxon>Neoptera</taxon>
        <taxon>Endopterygota</taxon>
        <taxon>Diptera</taxon>
        <taxon>Nematocera</taxon>
        <taxon>Culicoidea</taxon>
        <taxon>Culicidae</taxon>
        <taxon>Anophelinae</taxon>
        <taxon>Anopheles</taxon>
        <taxon>culicifacies species complex</taxon>
    </lineage>
</organism>
<feature type="compositionally biased region" description="Polar residues" evidence="1">
    <location>
        <begin position="20"/>
        <end position="32"/>
    </location>
</feature>
<evidence type="ECO:0000313" key="3">
    <source>
        <dbReference type="Proteomes" id="UP000075883"/>
    </source>
</evidence>
<proteinExistence type="predicted"/>
<reference evidence="3" key="1">
    <citation type="submission" date="2013-09" db="EMBL/GenBank/DDBJ databases">
        <title>The Genome Sequence of Anopheles culicifacies species A.</title>
        <authorList>
            <consortium name="The Broad Institute Genomics Platform"/>
            <person name="Neafsey D.E."/>
            <person name="Besansky N."/>
            <person name="Howell P."/>
            <person name="Walton C."/>
            <person name="Young S.K."/>
            <person name="Zeng Q."/>
            <person name="Gargeya S."/>
            <person name="Fitzgerald M."/>
            <person name="Haas B."/>
            <person name="Abouelleil A."/>
            <person name="Allen A.W."/>
            <person name="Alvarado L."/>
            <person name="Arachchi H.M."/>
            <person name="Berlin A.M."/>
            <person name="Chapman S.B."/>
            <person name="Gainer-Dewar J."/>
            <person name="Goldberg J."/>
            <person name="Griggs A."/>
            <person name="Gujja S."/>
            <person name="Hansen M."/>
            <person name="Howarth C."/>
            <person name="Imamovic A."/>
            <person name="Ireland A."/>
            <person name="Larimer J."/>
            <person name="McCowan C."/>
            <person name="Murphy C."/>
            <person name="Pearson M."/>
            <person name="Poon T.W."/>
            <person name="Priest M."/>
            <person name="Roberts A."/>
            <person name="Saif S."/>
            <person name="Shea T."/>
            <person name="Sisk P."/>
            <person name="Sykes S."/>
            <person name="Wortman J."/>
            <person name="Nusbaum C."/>
            <person name="Birren B."/>
        </authorList>
    </citation>
    <scope>NUCLEOTIDE SEQUENCE [LARGE SCALE GENOMIC DNA]</scope>
    <source>
        <strain evidence="3">A-37</strain>
    </source>
</reference>
<evidence type="ECO:0000313" key="2">
    <source>
        <dbReference type="EnsemblMetazoa" id="ACUA006164-PA"/>
    </source>
</evidence>
<feature type="region of interest" description="Disordered" evidence="1">
    <location>
        <begin position="196"/>
        <end position="229"/>
    </location>
</feature>
<sequence length="355" mass="37903">MDPTNPSAAATASGGAILPTCSTISSASSQMHHPNPAFGAIGGPASGHGATGSGSGGVGVGDHASSLLSPTLLSPGTNTGTASIATSRDEEDDSSNQASSGSKGSGQRRASSRTPPKVRTSLVSRTNSEDGCHRSGGYQSTEQYNTGSTTATTSRTGLVRRPTPVQGHYQSIDRSHSFNDHDHDPMSRWYQYHQQRHPLSRTGSRTGSTTTTRPQRRRYSLRDDDSMPAGLNRMVSFESVGGQSACSGLLTRHRVSHPSVASSSFDQFEPVIGSLDSRQPSYQSHQQDEPSSSQQLQQQQQLSKSISNGTTRGAQSWKNLRAVMAYYCSLRKIKRNGITQVNVQSGRILPQSVRR</sequence>
<feature type="compositionally biased region" description="Polar residues" evidence="1">
    <location>
        <begin position="276"/>
        <end position="285"/>
    </location>
</feature>
<dbReference type="EnsemblMetazoa" id="ACUA006164-RA">
    <property type="protein sequence ID" value="ACUA006164-PA"/>
    <property type="gene ID" value="ACUA006164"/>
</dbReference>
<feature type="compositionally biased region" description="Low complexity" evidence="1">
    <location>
        <begin position="200"/>
        <end position="213"/>
    </location>
</feature>
<feature type="region of interest" description="Disordered" evidence="1">
    <location>
        <begin position="275"/>
        <end position="312"/>
    </location>
</feature>
<keyword evidence="3" id="KW-1185">Reference proteome</keyword>
<dbReference type="Proteomes" id="UP000075883">
    <property type="component" value="Unassembled WGS sequence"/>
</dbReference>
<feature type="compositionally biased region" description="Low complexity" evidence="1">
    <location>
        <begin position="61"/>
        <end position="75"/>
    </location>
</feature>
<evidence type="ECO:0000256" key="1">
    <source>
        <dbReference type="SAM" id="MobiDB-lite"/>
    </source>
</evidence>
<feature type="compositionally biased region" description="Basic and acidic residues" evidence="1">
    <location>
        <begin position="171"/>
        <end position="184"/>
    </location>
</feature>
<feature type="compositionally biased region" description="Low complexity" evidence="1">
    <location>
        <begin position="146"/>
        <end position="157"/>
    </location>
</feature>
<protein>
    <submittedName>
        <fullName evidence="2">Uncharacterized protein</fullName>
    </submittedName>
</protein>
<dbReference type="AlphaFoldDB" id="A0A182M035"/>
<dbReference type="VEuPathDB" id="VectorBase:ACUA006164"/>
<dbReference type="EMBL" id="AXCM01014663">
    <property type="status" value="NOT_ANNOTATED_CDS"/>
    <property type="molecule type" value="Genomic_DNA"/>
</dbReference>
<name>A0A182M035_9DIPT</name>